<reference evidence="9" key="1">
    <citation type="journal article" date="2013" name="Proc. Natl. Acad. Sci. U.S.A.">
        <title>Improving the coverage of the cyanobacterial phylum using diversity-driven genome sequencing.</title>
        <authorList>
            <person name="Shih P.M."/>
            <person name="Wu D."/>
            <person name="Latifi A."/>
            <person name="Axen S.D."/>
            <person name="Fewer D.P."/>
            <person name="Talla E."/>
            <person name="Calteau A."/>
            <person name="Cai F."/>
            <person name="Tandeau de Marsac N."/>
            <person name="Rippka R."/>
            <person name="Herdman M."/>
            <person name="Sivonen K."/>
            <person name="Coursin T."/>
            <person name="Laurent T."/>
            <person name="Goodwin L."/>
            <person name="Nolan M."/>
            <person name="Davenport K.W."/>
            <person name="Han C.S."/>
            <person name="Rubin E.M."/>
            <person name="Eisen J.A."/>
            <person name="Woyke T."/>
            <person name="Gugger M."/>
            <person name="Kerfeld C.A."/>
        </authorList>
    </citation>
    <scope>NUCLEOTIDE SEQUENCE [LARGE SCALE GENOMIC DNA]</scope>
    <source>
        <strain evidence="9">ATCC 29371 / PCC 7437</strain>
    </source>
</reference>
<dbReference type="Proteomes" id="UP000010473">
    <property type="component" value="Chromosome"/>
</dbReference>
<keyword evidence="3" id="KW-0547">Nucleotide-binding</keyword>
<proteinExistence type="predicted"/>
<organism evidence="8 9">
    <name type="scientific">Stanieria cyanosphaera (strain ATCC 29371 / PCC 7437)</name>
    <dbReference type="NCBI Taxonomy" id="111780"/>
    <lineage>
        <taxon>Bacteria</taxon>
        <taxon>Bacillati</taxon>
        <taxon>Cyanobacteriota</taxon>
        <taxon>Cyanophyceae</taxon>
        <taxon>Pleurocapsales</taxon>
        <taxon>Dermocarpellaceae</taxon>
        <taxon>Stanieria</taxon>
    </lineage>
</organism>
<dbReference type="GO" id="GO:0006281">
    <property type="term" value="P:DNA repair"/>
    <property type="evidence" value="ECO:0007669"/>
    <property type="project" value="UniProtKB-KW"/>
</dbReference>
<keyword evidence="2" id="KW-0227">DNA damage</keyword>
<dbReference type="InterPro" id="IPR011604">
    <property type="entry name" value="PDDEXK-like_dom_sf"/>
</dbReference>
<keyword evidence="3" id="KW-0347">Helicase</keyword>
<dbReference type="SUPFAM" id="SSF52540">
    <property type="entry name" value="P-loop containing nucleoside triphosphate hydrolases"/>
    <property type="match status" value="1"/>
</dbReference>
<dbReference type="GO" id="GO:0004386">
    <property type="term" value="F:helicase activity"/>
    <property type="evidence" value="ECO:0007669"/>
    <property type="project" value="UniProtKB-KW"/>
</dbReference>
<name>K9XWW1_STAC7</name>
<dbReference type="eggNOG" id="COG3857">
    <property type="taxonomic scope" value="Bacteria"/>
</dbReference>
<keyword evidence="1" id="KW-0540">Nuclease</keyword>
<dbReference type="HOGENOM" id="CLU_327256_0_0_3"/>
<dbReference type="EMBL" id="CP003653">
    <property type="protein sequence ID" value="AFZ37028.1"/>
    <property type="molecule type" value="Genomic_DNA"/>
</dbReference>
<evidence type="ECO:0000256" key="1">
    <source>
        <dbReference type="ARBA" id="ARBA00022722"/>
    </source>
</evidence>
<dbReference type="Gene3D" id="3.40.50.300">
    <property type="entry name" value="P-loop containing nucleotide triphosphate hydrolases"/>
    <property type="match status" value="1"/>
</dbReference>
<evidence type="ECO:0000313" key="8">
    <source>
        <dbReference type="EMBL" id="AFZ37028.1"/>
    </source>
</evidence>
<keyword evidence="9" id="KW-1185">Reference proteome</keyword>
<dbReference type="InterPro" id="IPR038726">
    <property type="entry name" value="PDDEXK_AddAB-type"/>
</dbReference>
<evidence type="ECO:0000256" key="5">
    <source>
        <dbReference type="ARBA" id="ARBA00023204"/>
    </source>
</evidence>
<feature type="domain" description="PD-(D/E)XK endonuclease-like" evidence="7">
    <location>
        <begin position="650"/>
        <end position="897"/>
    </location>
</feature>
<dbReference type="InterPro" id="IPR011335">
    <property type="entry name" value="Restrct_endonuc-II-like"/>
</dbReference>
<sequence>MNNQKSLLFNLPANFSIPTHLQVITPSRTTAKTLGVAHLSLENLAETIVRQQGIRLASSLLSYRLLRQTLQEVLRPKDLEGTVKRFFPAIKELLSQELDLTSLAQSASVRVRQLATITAVYQQKLRAKKCIDCAELFWQAARTNNYQKSYLFYGYFYPSHDELALIDAVAGDDSILVLPTGEEELFSSNREGIEFLTARGWDCKGINFALKELENKSLTFKNRVNNQISSKKPTQTTEANNYQINNDSIGKQLQQCFLHPQPLPQDVSLQIYPNLEEEVRGFLTQVKSLLNQGVSAKEIVLVARDEQLYGTTLLDIAWEYNLPLRALYAIGLEHTRMGAWLKLLLEVIDTNFPFEATAKLLSHPLARKLPNRIWQQAKLKHPQNFSAWQELEVDLSLLRLPKRNRRDEWVQLVQNILEQFQVRQQGKRWAREIVAFYKIQEALIQLAQPEAEILTQADFFQNIRDTLALLTVPAQPGRGGIELHTPLSLLGAKYNYVFVLGTGEGIFPTTITNDSILDFFERKQLVKQGFRIETAVTITNREALAFYSLLAVPQTKIIFSYPQLIKQESILPSPYLTRLGLKPTSLPNLPVASLEKARQVYLHQPKKLKDFTIKQIIKAWQVEQKRETATVADEYDGVIGIPLDTNNLVFSASQLIQLGQCPFKWFAYQLLKLRELPEAELDLNTISRGNLYHRCLELSLEKVKTAADLAEFNLQQLKQAFLQAEQELKLSELPVWQTRRKEHLELLYLNLNTPEFLPAEREVVARETEFNLKWHGLQIKGKIDRIDRTTNGLTIIDYKTSSSTPPGIKNEEGKASLDLQLPLYQAAIEQTFSEPVVDAIYYSLTKRKKISSAKRNPEKLAAFAEKVQLNLQHGYYPVAPDIEQKACQYCAFDLVCRKGDRLERKITN</sequence>
<evidence type="ECO:0000256" key="3">
    <source>
        <dbReference type="ARBA" id="ARBA00022806"/>
    </source>
</evidence>
<keyword evidence="3" id="KW-0067">ATP-binding</keyword>
<dbReference type="GO" id="GO:0004527">
    <property type="term" value="F:exonuclease activity"/>
    <property type="evidence" value="ECO:0007669"/>
    <property type="project" value="UniProtKB-KW"/>
</dbReference>
<dbReference type="PATRIC" id="fig|111780.3.peg.3657"/>
<keyword evidence="4" id="KW-0378">Hydrolase</keyword>
<keyword evidence="6" id="KW-0175">Coiled coil</keyword>
<dbReference type="Gene3D" id="3.90.320.10">
    <property type="match status" value="1"/>
</dbReference>
<dbReference type="STRING" id="111780.Sta7437_3530"/>
<dbReference type="OrthoDB" id="442932at2"/>
<keyword evidence="5" id="KW-0234">DNA repair</keyword>
<dbReference type="InterPro" id="IPR027417">
    <property type="entry name" value="P-loop_NTPase"/>
</dbReference>
<evidence type="ECO:0000256" key="2">
    <source>
        <dbReference type="ARBA" id="ARBA00022763"/>
    </source>
</evidence>
<dbReference type="AlphaFoldDB" id="K9XWW1"/>
<dbReference type="RefSeq" id="WP_015194690.1">
    <property type="nucleotide sequence ID" value="NC_019748.1"/>
</dbReference>
<keyword evidence="4" id="KW-0269">Exonuclease</keyword>
<evidence type="ECO:0000259" key="7">
    <source>
        <dbReference type="Pfam" id="PF12705"/>
    </source>
</evidence>
<accession>K9XWW1</accession>
<dbReference type="SUPFAM" id="SSF52980">
    <property type="entry name" value="Restriction endonuclease-like"/>
    <property type="match status" value="1"/>
</dbReference>
<dbReference type="KEGG" id="scs:Sta7437_3530"/>
<evidence type="ECO:0000256" key="4">
    <source>
        <dbReference type="ARBA" id="ARBA00022839"/>
    </source>
</evidence>
<dbReference type="Pfam" id="PF12705">
    <property type="entry name" value="PDDEXK_1"/>
    <property type="match status" value="1"/>
</dbReference>
<feature type="coiled-coil region" evidence="6">
    <location>
        <begin position="700"/>
        <end position="727"/>
    </location>
</feature>
<evidence type="ECO:0000313" key="9">
    <source>
        <dbReference type="Proteomes" id="UP000010473"/>
    </source>
</evidence>
<gene>
    <name evidence="8" type="ordered locus">Sta7437_3530</name>
</gene>
<protein>
    <recommendedName>
        <fullName evidence="7">PD-(D/E)XK endonuclease-like domain-containing protein</fullName>
    </recommendedName>
</protein>
<evidence type="ECO:0000256" key="6">
    <source>
        <dbReference type="SAM" id="Coils"/>
    </source>
</evidence>